<reference evidence="5 6" key="1">
    <citation type="submission" date="2019-02" db="EMBL/GenBank/DDBJ databases">
        <title>Deep-cultivation of Planctomycetes and their phenomic and genomic characterization uncovers novel biology.</title>
        <authorList>
            <person name="Wiegand S."/>
            <person name="Jogler M."/>
            <person name="Boedeker C."/>
            <person name="Pinto D."/>
            <person name="Vollmers J."/>
            <person name="Rivas-Marin E."/>
            <person name="Kohn T."/>
            <person name="Peeters S.H."/>
            <person name="Heuer A."/>
            <person name="Rast P."/>
            <person name="Oberbeckmann S."/>
            <person name="Bunk B."/>
            <person name="Jeske O."/>
            <person name="Meyerdierks A."/>
            <person name="Storesund J.E."/>
            <person name="Kallscheuer N."/>
            <person name="Luecker S."/>
            <person name="Lage O.M."/>
            <person name="Pohl T."/>
            <person name="Merkel B.J."/>
            <person name="Hornburger P."/>
            <person name="Mueller R.-W."/>
            <person name="Bruemmer F."/>
            <person name="Labrenz M."/>
            <person name="Spormann A.M."/>
            <person name="Op den Camp H."/>
            <person name="Overmann J."/>
            <person name="Amann R."/>
            <person name="Jetten M.S.M."/>
            <person name="Mascher T."/>
            <person name="Medema M.H."/>
            <person name="Devos D.P."/>
            <person name="Kaster A.-K."/>
            <person name="Ovreas L."/>
            <person name="Rohde M."/>
            <person name="Galperin M.Y."/>
            <person name="Jogler C."/>
        </authorList>
    </citation>
    <scope>NUCLEOTIDE SEQUENCE [LARGE SCALE GENOMIC DNA]</scope>
    <source>
        <strain evidence="5 6">Pan216</strain>
    </source>
</reference>
<dbReference type="GO" id="GO:1902208">
    <property type="term" value="P:regulation of bacterial-type flagellum assembly"/>
    <property type="evidence" value="ECO:0007669"/>
    <property type="project" value="UniProtKB-UniRule"/>
</dbReference>
<keyword evidence="4" id="KW-0678">Repressor</keyword>
<gene>
    <name evidence="4" type="primary">csrA</name>
    <name evidence="5" type="ORF">Pan216_32860</name>
</gene>
<organism evidence="5 6">
    <name type="scientific">Kolteria novifilia</name>
    <dbReference type="NCBI Taxonomy" id="2527975"/>
    <lineage>
        <taxon>Bacteria</taxon>
        <taxon>Pseudomonadati</taxon>
        <taxon>Planctomycetota</taxon>
        <taxon>Planctomycetia</taxon>
        <taxon>Kolteriales</taxon>
        <taxon>Kolteriaceae</taxon>
        <taxon>Kolteria</taxon>
    </lineage>
</organism>
<evidence type="ECO:0000256" key="1">
    <source>
        <dbReference type="ARBA" id="ARBA00022490"/>
    </source>
</evidence>
<dbReference type="GO" id="GO:0005829">
    <property type="term" value="C:cytosol"/>
    <property type="evidence" value="ECO:0007669"/>
    <property type="project" value="TreeGrafter"/>
</dbReference>
<dbReference type="InterPro" id="IPR003751">
    <property type="entry name" value="CsrA"/>
</dbReference>
<keyword evidence="3 4" id="KW-0694">RNA-binding</keyword>
<comment type="similarity">
    <text evidence="4">Belongs to the CsrA/RsmA family.</text>
</comment>
<dbReference type="Gene3D" id="2.60.40.4380">
    <property type="entry name" value="Translational regulator CsrA"/>
    <property type="match status" value="1"/>
</dbReference>
<keyword evidence="4" id="KW-1005">Bacterial flagellum biogenesis</keyword>
<dbReference type="GO" id="GO:0006402">
    <property type="term" value="P:mRNA catabolic process"/>
    <property type="evidence" value="ECO:0007669"/>
    <property type="project" value="InterPro"/>
</dbReference>
<evidence type="ECO:0000256" key="3">
    <source>
        <dbReference type="ARBA" id="ARBA00022884"/>
    </source>
</evidence>
<dbReference type="RefSeq" id="WP_145259156.1">
    <property type="nucleotide sequence ID" value="NZ_CP036279.1"/>
</dbReference>
<dbReference type="PANTHER" id="PTHR34984">
    <property type="entry name" value="CARBON STORAGE REGULATOR"/>
    <property type="match status" value="1"/>
</dbReference>
<protein>
    <recommendedName>
        <fullName evidence="4">Translational regulator CsrA</fullName>
    </recommendedName>
</protein>
<sequence length="64" mass="7051">MLVLRRKEGQWIRVGDSIDVRVLGLQGGRVRIGISAPDDVLILRGEAIEKSDAIAELELDLKTP</sequence>
<dbReference type="HAMAP" id="MF_00167">
    <property type="entry name" value="CsrA"/>
    <property type="match status" value="1"/>
</dbReference>
<dbReference type="GO" id="GO:0048027">
    <property type="term" value="F:mRNA 5'-UTR binding"/>
    <property type="evidence" value="ECO:0007669"/>
    <property type="project" value="UniProtKB-UniRule"/>
</dbReference>
<evidence type="ECO:0000313" key="6">
    <source>
        <dbReference type="Proteomes" id="UP000317093"/>
    </source>
</evidence>
<accession>A0A518B613</accession>
<name>A0A518B613_9BACT</name>
<dbReference type="InterPro" id="IPR036107">
    <property type="entry name" value="CsrA_sf"/>
</dbReference>
<dbReference type="GO" id="GO:0006109">
    <property type="term" value="P:regulation of carbohydrate metabolic process"/>
    <property type="evidence" value="ECO:0007669"/>
    <property type="project" value="InterPro"/>
</dbReference>
<comment type="subunit">
    <text evidence="4">Homodimer; the beta-strands of each monomer intercalate to form a hydrophobic core, while the alpha-helices form wings that extend away from the core.</text>
</comment>
<dbReference type="Proteomes" id="UP000317093">
    <property type="component" value="Chromosome"/>
</dbReference>
<evidence type="ECO:0000313" key="5">
    <source>
        <dbReference type="EMBL" id="QDU62419.1"/>
    </source>
</evidence>
<dbReference type="EMBL" id="CP036279">
    <property type="protein sequence ID" value="QDU62419.1"/>
    <property type="molecule type" value="Genomic_DNA"/>
</dbReference>
<dbReference type="SUPFAM" id="SSF117130">
    <property type="entry name" value="CsrA-like"/>
    <property type="match status" value="1"/>
</dbReference>
<dbReference type="KEGG" id="knv:Pan216_32860"/>
<dbReference type="Pfam" id="PF02599">
    <property type="entry name" value="CsrA"/>
    <property type="match status" value="1"/>
</dbReference>
<dbReference type="GO" id="GO:0045947">
    <property type="term" value="P:negative regulation of translational initiation"/>
    <property type="evidence" value="ECO:0007669"/>
    <property type="project" value="UniProtKB-UniRule"/>
</dbReference>
<comment type="subcellular location">
    <subcellularLocation>
        <location evidence="4">Cytoplasm</location>
    </subcellularLocation>
</comment>
<evidence type="ECO:0000256" key="4">
    <source>
        <dbReference type="HAMAP-Rule" id="MF_00167"/>
    </source>
</evidence>
<dbReference type="PANTHER" id="PTHR34984:SF1">
    <property type="entry name" value="CARBON STORAGE REGULATOR"/>
    <property type="match status" value="1"/>
</dbReference>
<keyword evidence="1 4" id="KW-0963">Cytoplasm</keyword>
<dbReference type="GO" id="GO:0044781">
    <property type="term" value="P:bacterial-type flagellum organization"/>
    <property type="evidence" value="ECO:0007669"/>
    <property type="project" value="UniProtKB-KW"/>
</dbReference>
<dbReference type="AlphaFoldDB" id="A0A518B613"/>
<dbReference type="OrthoDB" id="289081at2"/>
<evidence type="ECO:0000256" key="2">
    <source>
        <dbReference type="ARBA" id="ARBA00022845"/>
    </source>
</evidence>
<keyword evidence="2 4" id="KW-0810">Translation regulation</keyword>
<keyword evidence="6" id="KW-1185">Reference proteome</keyword>
<proteinExistence type="inferred from homology"/>
<comment type="function">
    <text evidence="4">A translational regulator that binds mRNA to regulate translation initiation and/or mRNA stability. Usually binds in the 5'-UTR at or near the Shine-Dalgarno sequence preventing ribosome-binding, thus repressing translation. Its main target seems to be the major flagellin gene, while its function is anatagonized by FliW.</text>
</comment>